<keyword evidence="3 6" id="KW-0812">Transmembrane</keyword>
<feature type="transmembrane region" description="Helical" evidence="6">
    <location>
        <begin position="344"/>
        <end position="365"/>
    </location>
</feature>
<reference evidence="7" key="2">
    <citation type="submission" date="2015-03" db="UniProtKB">
        <authorList>
            <consortium name="EnsemblPlants"/>
        </authorList>
    </citation>
    <scope>IDENTIFICATION</scope>
</reference>
<keyword evidence="8" id="KW-1185">Reference proteome</keyword>
<dbReference type="SUPFAM" id="SSF103473">
    <property type="entry name" value="MFS general substrate transporter"/>
    <property type="match status" value="2"/>
</dbReference>
<dbReference type="Gramene" id="Bo9g028420.1">
    <property type="protein sequence ID" value="Bo9g028420.1"/>
    <property type="gene ID" value="Bo9g028420"/>
</dbReference>
<dbReference type="GO" id="GO:0016020">
    <property type="term" value="C:membrane"/>
    <property type="evidence" value="ECO:0007669"/>
    <property type="project" value="UniProtKB-SubCell"/>
</dbReference>
<keyword evidence="4 6" id="KW-1133">Transmembrane helix</keyword>
<evidence type="ECO:0000256" key="6">
    <source>
        <dbReference type="SAM" id="Phobius"/>
    </source>
</evidence>
<evidence type="ECO:0000313" key="7">
    <source>
        <dbReference type="EnsemblPlants" id="Bo9g028420.1"/>
    </source>
</evidence>
<evidence type="ECO:0000256" key="2">
    <source>
        <dbReference type="ARBA" id="ARBA00005982"/>
    </source>
</evidence>
<protein>
    <submittedName>
        <fullName evidence="7">Uncharacterized protein</fullName>
    </submittedName>
</protein>
<dbReference type="EnsemblPlants" id="Bo9g028420.1">
    <property type="protein sequence ID" value="Bo9g028420.1"/>
    <property type="gene ID" value="Bo9g028420"/>
</dbReference>
<dbReference type="Pfam" id="PF00854">
    <property type="entry name" value="PTR2"/>
    <property type="match status" value="2"/>
</dbReference>
<dbReference type="OMA" id="WEWELLA"/>
<dbReference type="STRING" id="109376.A0A0D3E3P6"/>
<reference evidence="7 8" key="1">
    <citation type="journal article" date="2014" name="Genome Biol.">
        <title>Transcriptome and methylome profiling reveals relics of genome dominance in the mesopolyploid Brassica oleracea.</title>
        <authorList>
            <person name="Parkin I.A."/>
            <person name="Koh C."/>
            <person name="Tang H."/>
            <person name="Robinson S.J."/>
            <person name="Kagale S."/>
            <person name="Clarke W.E."/>
            <person name="Town C.D."/>
            <person name="Nixon J."/>
            <person name="Krishnakumar V."/>
            <person name="Bidwell S.L."/>
            <person name="Denoeud F."/>
            <person name="Belcram H."/>
            <person name="Links M.G."/>
            <person name="Just J."/>
            <person name="Clarke C."/>
            <person name="Bender T."/>
            <person name="Huebert T."/>
            <person name="Mason A.S."/>
            <person name="Pires J.C."/>
            <person name="Barker G."/>
            <person name="Moore J."/>
            <person name="Walley P.G."/>
            <person name="Manoli S."/>
            <person name="Batley J."/>
            <person name="Edwards D."/>
            <person name="Nelson M.N."/>
            <person name="Wang X."/>
            <person name="Paterson A.H."/>
            <person name="King G."/>
            <person name="Bancroft I."/>
            <person name="Chalhoub B."/>
            <person name="Sharpe A.G."/>
        </authorList>
    </citation>
    <scope>NUCLEOTIDE SEQUENCE</scope>
    <source>
        <strain evidence="7 8">cv. TO1000</strain>
    </source>
</reference>
<dbReference type="HOGENOM" id="CLU_009313_4_1_1"/>
<accession>A0A0D3E3P6</accession>
<name>A0A0D3E3P6_BRAOL</name>
<dbReference type="eggNOG" id="KOG1237">
    <property type="taxonomic scope" value="Eukaryota"/>
</dbReference>
<evidence type="ECO:0000313" key="8">
    <source>
        <dbReference type="Proteomes" id="UP000032141"/>
    </source>
</evidence>
<organism evidence="7 8">
    <name type="scientific">Brassica oleracea var. oleracea</name>
    <dbReference type="NCBI Taxonomy" id="109376"/>
    <lineage>
        <taxon>Eukaryota</taxon>
        <taxon>Viridiplantae</taxon>
        <taxon>Streptophyta</taxon>
        <taxon>Embryophyta</taxon>
        <taxon>Tracheophyta</taxon>
        <taxon>Spermatophyta</taxon>
        <taxon>Magnoliopsida</taxon>
        <taxon>eudicotyledons</taxon>
        <taxon>Gunneridae</taxon>
        <taxon>Pentapetalae</taxon>
        <taxon>rosids</taxon>
        <taxon>malvids</taxon>
        <taxon>Brassicales</taxon>
        <taxon>Brassicaceae</taxon>
        <taxon>Brassiceae</taxon>
        <taxon>Brassica</taxon>
    </lineage>
</organism>
<comment type="similarity">
    <text evidence="2">Belongs to the major facilitator superfamily. Proton-dependent oligopeptide transporter (POT/PTR) (TC 2.A.17) family.</text>
</comment>
<dbReference type="InterPro" id="IPR036259">
    <property type="entry name" value="MFS_trans_sf"/>
</dbReference>
<sequence>EDASLNSSGEDGSPPLKHKTGNWRALPFHSRYFIWSTAGNECCERLAYYGIAKNLITYYTSELHESNVSAARQVMIWQGTCFIIPLLGALFADSYWGRYCTIASFSASYFTIGHLQPHSVFHSKIEFKIEFRGMTLLTLSASVPGLKPAESIGPSLCSPAAAVQYGVFLSGLYLIALLGTGGIKPCVSSFGADQFDDTDPIERVSKASFFNWFYFFIYIGSFVSSTLLVWVQENSGWGLGFMIPTVWEWELLAQDAVSMSIFWQGPQYMLMGIAEVFFFVGRLEFFYEQSPDAMRSLCSALALLNTAMGNYLSSLILTLVAYFTTADGKGGWIQDDLDKGHLDYFFWLLVLLGLSTFLCMSSSLLSTRRRRKKAAV</sequence>
<evidence type="ECO:0000256" key="1">
    <source>
        <dbReference type="ARBA" id="ARBA00004141"/>
    </source>
</evidence>
<dbReference type="AlphaFoldDB" id="A0A0D3E3P6"/>
<proteinExistence type="inferred from homology"/>
<dbReference type="PANTHER" id="PTHR11654">
    <property type="entry name" value="OLIGOPEPTIDE TRANSPORTER-RELATED"/>
    <property type="match status" value="1"/>
</dbReference>
<feature type="transmembrane region" description="Helical" evidence="6">
    <location>
        <begin position="268"/>
        <end position="287"/>
    </location>
</feature>
<comment type="subcellular location">
    <subcellularLocation>
        <location evidence="1">Membrane</location>
        <topology evidence="1">Multi-pass membrane protein</topology>
    </subcellularLocation>
</comment>
<evidence type="ECO:0000256" key="4">
    <source>
        <dbReference type="ARBA" id="ARBA00022989"/>
    </source>
</evidence>
<dbReference type="Proteomes" id="UP000032141">
    <property type="component" value="Chromosome C9"/>
</dbReference>
<evidence type="ECO:0000256" key="5">
    <source>
        <dbReference type="ARBA" id="ARBA00023136"/>
    </source>
</evidence>
<feature type="transmembrane region" description="Helical" evidence="6">
    <location>
        <begin position="212"/>
        <end position="231"/>
    </location>
</feature>
<dbReference type="GO" id="GO:0022857">
    <property type="term" value="F:transmembrane transporter activity"/>
    <property type="evidence" value="ECO:0007669"/>
    <property type="project" value="InterPro"/>
</dbReference>
<dbReference type="Gene3D" id="1.20.1250.20">
    <property type="entry name" value="MFS general substrate transporter like domains"/>
    <property type="match status" value="2"/>
</dbReference>
<evidence type="ECO:0000256" key="3">
    <source>
        <dbReference type="ARBA" id="ARBA00022692"/>
    </source>
</evidence>
<feature type="transmembrane region" description="Helical" evidence="6">
    <location>
        <begin position="299"/>
        <end position="324"/>
    </location>
</feature>
<keyword evidence="5 6" id="KW-0472">Membrane</keyword>
<dbReference type="InterPro" id="IPR000109">
    <property type="entry name" value="POT_fam"/>
</dbReference>